<comment type="caution">
    <text evidence="8">The sequence shown here is derived from an EMBL/GenBank/DDBJ whole genome shotgun (WGS) entry which is preliminary data.</text>
</comment>
<evidence type="ECO:0000313" key="8">
    <source>
        <dbReference type="EMBL" id="KAL1525986.1"/>
    </source>
</evidence>
<accession>A0AB34JYK2</accession>
<keyword evidence="6" id="KW-0819">tRNA processing</keyword>
<dbReference type="EMBL" id="JBGBPQ010000004">
    <property type="protein sequence ID" value="KAL1525986.1"/>
    <property type="molecule type" value="Genomic_DNA"/>
</dbReference>
<gene>
    <name evidence="8" type="ORF">AB1Y20_020811</name>
</gene>
<evidence type="ECO:0000256" key="2">
    <source>
        <dbReference type="ARBA" id="ARBA00011977"/>
    </source>
</evidence>
<dbReference type="InterPro" id="IPR003358">
    <property type="entry name" value="tRNA_(Gua-N-7)_MeTrfase_Trmb"/>
</dbReference>
<dbReference type="AlphaFoldDB" id="A0AB34JYK2"/>
<evidence type="ECO:0000256" key="3">
    <source>
        <dbReference type="ARBA" id="ARBA00022603"/>
    </source>
</evidence>
<comment type="catalytic activity">
    <reaction evidence="1">
        <text>guanosine(46) in tRNA + S-adenosyl-L-methionine = N(7)-methylguanosine(46) in tRNA + S-adenosyl-L-homocysteine</text>
        <dbReference type="Rhea" id="RHEA:42708"/>
        <dbReference type="Rhea" id="RHEA-COMP:10188"/>
        <dbReference type="Rhea" id="RHEA-COMP:10189"/>
        <dbReference type="ChEBI" id="CHEBI:57856"/>
        <dbReference type="ChEBI" id="CHEBI:59789"/>
        <dbReference type="ChEBI" id="CHEBI:74269"/>
        <dbReference type="ChEBI" id="CHEBI:74480"/>
        <dbReference type="EC" id="2.1.1.33"/>
    </reaction>
</comment>
<dbReference type="GO" id="GO:0043527">
    <property type="term" value="C:tRNA methyltransferase complex"/>
    <property type="evidence" value="ECO:0007669"/>
    <property type="project" value="TreeGrafter"/>
</dbReference>
<keyword evidence="9" id="KW-1185">Reference proteome</keyword>
<dbReference type="PROSITE" id="PS51625">
    <property type="entry name" value="SAM_MT_TRMB"/>
    <property type="match status" value="1"/>
</dbReference>
<dbReference type="PANTHER" id="PTHR23417:SF14">
    <property type="entry name" value="PENTACOTRIPEPTIDE-REPEAT REGION OF PRORP DOMAIN-CONTAINING PROTEIN"/>
    <property type="match status" value="1"/>
</dbReference>
<dbReference type="InterPro" id="IPR055361">
    <property type="entry name" value="tRNA_methyltr_TrmB_bact"/>
</dbReference>
<keyword evidence="5" id="KW-0949">S-adenosyl-L-methionine</keyword>
<reference evidence="8 9" key="1">
    <citation type="journal article" date="2024" name="Science">
        <title>Giant polyketide synthase enzymes in the biosynthesis of giant marine polyether toxins.</title>
        <authorList>
            <person name="Fallon T.R."/>
            <person name="Shende V.V."/>
            <person name="Wierzbicki I.H."/>
            <person name="Pendleton A.L."/>
            <person name="Watervoot N.F."/>
            <person name="Auber R.P."/>
            <person name="Gonzalez D.J."/>
            <person name="Wisecaver J.H."/>
            <person name="Moore B.S."/>
        </authorList>
    </citation>
    <scope>NUCLEOTIDE SEQUENCE [LARGE SCALE GENOMIC DNA]</scope>
    <source>
        <strain evidence="8 9">12B1</strain>
    </source>
</reference>
<name>A0AB34JYK2_PRYPA</name>
<sequence length="269" mass="29865">MISLAWLPSVPTSRLAPPPRAHAHCHAPHPDPRPHGRYRNPTVRPAWYRRRQRSLTPAQRRAEAALWPSLGLSWAHARRIDVAAAFGRDARTVLELGCGTGEALAALAAARPAEVFVAVDWYRAGVAAALQRVDAAGLTNARLVRGDAATLLERALPVAPLFDEVLVFFPDPWRGSEERRILRQAVVRQLRARMRPGGLLRIGTDVEDYPSKARAVLTEDGGGWREIPCEEYEGPRGGHARPETYYAREAARKENTIHDLCFTIDSDDE</sequence>
<protein>
    <recommendedName>
        <fullName evidence="2">tRNA (guanine(46)-N(7))-methyltransferase</fullName>
        <ecNumber evidence="2">2.1.1.33</ecNumber>
    </recommendedName>
</protein>
<dbReference type="HAMAP" id="MF_01057">
    <property type="entry name" value="tRNA_methyltr_TrmB"/>
    <property type="match status" value="1"/>
</dbReference>
<evidence type="ECO:0000256" key="1">
    <source>
        <dbReference type="ARBA" id="ARBA00000142"/>
    </source>
</evidence>
<evidence type="ECO:0000256" key="5">
    <source>
        <dbReference type="ARBA" id="ARBA00022691"/>
    </source>
</evidence>
<dbReference type="EC" id="2.1.1.33" evidence="2"/>
<dbReference type="GO" id="GO:0008176">
    <property type="term" value="F:tRNA (guanine(46)-N7)-methyltransferase activity"/>
    <property type="evidence" value="ECO:0007669"/>
    <property type="project" value="UniProtKB-EC"/>
</dbReference>
<evidence type="ECO:0000256" key="7">
    <source>
        <dbReference type="SAM" id="MobiDB-lite"/>
    </source>
</evidence>
<keyword evidence="4" id="KW-0808">Transferase</keyword>
<keyword evidence="3" id="KW-0489">Methyltransferase</keyword>
<evidence type="ECO:0000313" key="9">
    <source>
        <dbReference type="Proteomes" id="UP001515480"/>
    </source>
</evidence>
<feature type="region of interest" description="Disordered" evidence="7">
    <location>
        <begin position="17"/>
        <end position="40"/>
    </location>
</feature>
<evidence type="ECO:0000256" key="4">
    <source>
        <dbReference type="ARBA" id="ARBA00022679"/>
    </source>
</evidence>
<dbReference type="Gene3D" id="3.40.50.150">
    <property type="entry name" value="Vaccinia Virus protein VP39"/>
    <property type="match status" value="1"/>
</dbReference>
<dbReference type="SUPFAM" id="SSF53335">
    <property type="entry name" value="S-adenosyl-L-methionine-dependent methyltransferases"/>
    <property type="match status" value="1"/>
</dbReference>
<dbReference type="Proteomes" id="UP001515480">
    <property type="component" value="Unassembled WGS sequence"/>
</dbReference>
<dbReference type="PANTHER" id="PTHR23417">
    <property type="entry name" value="3-DEOXY-D-MANNO-OCTULOSONIC-ACID TRANSFERASE/TRNA GUANINE-N 7 - -METHYLTRANSFERASE"/>
    <property type="match status" value="1"/>
</dbReference>
<dbReference type="CDD" id="cd02440">
    <property type="entry name" value="AdoMet_MTases"/>
    <property type="match status" value="1"/>
</dbReference>
<dbReference type="Pfam" id="PF02390">
    <property type="entry name" value="Methyltransf_4"/>
    <property type="match status" value="1"/>
</dbReference>
<organism evidence="8 9">
    <name type="scientific">Prymnesium parvum</name>
    <name type="common">Toxic golden alga</name>
    <dbReference type="NCBI Taxonomy" id="97485"/>
    <lineage>
        <taxon>Eukaryota</taxon>
        <taxon>Haptista</taxon>
        <taxon>Haptophyta</taxon>
        <taxon>Prymnesiophyceae</taxon>
        <taxon>Prymnesiales</taxon>
        <taxon>Prymnesiaceae</taxon>
        <taxon>Prymnesium</taxon>
    </lineage>
</organism>
<evidence type="ECO:0000256" key="6">
    <source>
        <dbReference type="ARBA" id="ARBA00022694"/>
    </source>
</evidence>
<dbReference type="InterPro" id="IPR029063">
    <property type="entry name" value="SAM-dependent_MTases_sf"/>
</dbReference>
<proteinExistence type="inferred from homology"/>